<dbReference type="PANTHER" id="PTHR36203">
    <property type="entry name" value="ASCORBATE-SPECIFIC PTS SYSTEM EIIA COMPONENT"/>
    <property type="match status" value="1"/>
</dbReference>
<dbReference type="Proteomes" id="UP001595896">
    <property type="component" value="Unassembled WGS sequence"/>
</dbReference>
<comment type="function">
    <text evidence="8">The phosphoenolpyruvate-dependent sugar phosphotransferase system (sugar PTS), a major carbohydrate active transport system, catalyzes the phosphorylation of incoming sugar substrates concomitantly with their translocation across the cell membrane. The enzyme II UlaABC PTS system is involved in ascorbate transport.</text>
</comment>
<evidence type="ECO:0000256" key="10">
    <source>
        <dbReference type="ARBA" id="ARBA00042072"/>
    </source>
</evidence>
<evidence type="ECO:0000256" key="3">
    <source>
        <dbReference type="ARBA" id="ARBA00022490"/>
    </source>
</evidence>
<proteinExistence type="predicted"/>
<keyword evidence="3" id="KW-0963">Cytoplasm</keyword>
<protein>
    <recommendedName>
        <fullName evidence="9">Ascorbate-specific PTS system EIIA component</fullName>
    </recommendedName>
    <alternativeName>
        <fullName evidence="10">Ascorbate-specific phosphotransferase enzyme IIA component</fullName>
    </alternativeName>
</protein>
<evidence type="ECO:0000313" key="12">
    <source>
        <dbReference type="EMBL" id="MFC4737123.1"/>
    </source>
</evidence>
<dbReference type="InterPro" id="IPR002178">
    <property type="entry name" value="PTS_EIIA_type-2_dom"/>
</dbReference>
<dbReference type="Gene3D" id="3.40.930.10">
    <property type="entry name" value="Mannitol-specific EII, Chain A"/>
    <property type="match status" value="1"/>
</dbReference>
<keyword evidence="13" id="KW-1185">Reference proteome</keyword>
<evidence type="ECO:0000256" key="9">
    <source>
        <dbReference type="ARBA" id="ARBA00041175"/>
    </source>
</evidence>
<gene>
    <name evidence="12" type="ORF">ACFO4L_11040</name>
</gene>
<comment type="subcellular location">
    <subcellularLocation>
        <location evidence="1">Cytoplasm</location>
    </subcellularLocation>
</comment>
<evidence type="ECO:0000256" key="5">
    <source>
        <dbReference type="ARBA" id="ARBA00022679"/>
    </source>
</evidence>
<dbReference type="InterPro" id="IPR051351">
    <property type="entry name" value="Ascorbate-PTS_EIIA_comp"/>
</dbReference>
<evidence type="ECO:0000313" key="13">
    <source>
        <dbReference type="Proteomes" id="UP001595896"/>
    </source>
</evidence>
<reference evidence="13" key="1">
    <citation type="journal article" date="2019" name="Int. J. Syst. Evol. Microbiol.">
        <title>The Global Catalogue of Microorganisms (GCM) 10K type strain sequencing project: providing services to taxonomists for standard genome sequencing and annotation.</title>
        <authorList>
            <consortium name="The Broad Institute Genomics Platform"/>
            <consortium name="The Broad Institute Genome Sequencing Center for Infectious Disease"/>
            <person name="Wu L."/>
            <person name="Ma J."/>
        </authorList>
    </citation>
    <scope>NUCLEOTIDE SEQUENCE [LARGE SCALE GENOMIC DNA]</scope>
    <source>
        <strain evidence="13">JCM 12165</strain>
    </source>
</reference>
<keyword evidence="7" id="KW-0418">Kinase</keyword>
<evidence type="ECO:0000259" key="11">
    <source>
        <dbReference type="PROSITE" id="PS51094"/>
    </source>
</evidence>
<evidence type="ECO:0000256" key="8">
    <source>
        <dbReference type="ARBA" id="ARBA00037387"/>
    </source>
</evidence>
<keyword evidence="4" id="KW-0597">Phosphoprotein</keyword>
<dbReference type="Pfam" id="PF00359">
    <property type="entry name" value="PTS_EIIA_2"/>
    <property type="match status" value="1"/>
</dbReference>
<dbReference type="CDD" id="cd00211">
    <property type="entry name" value="PTS_IIA_fru"/>
    <property type="match status" value="1"/>
</dbReference>
<name>A0ABV9NUR0_9BACI</name>
<dbReference type="InterPro" id="IPR016152">
    <property type="entry name" value="PTrfase/Anion_transptr"/>
</dbReference>
<evidence type="ECO:0000256" key="1">
    <source>
        <dbReference type="ARBA" id="ARBA00004496"/>
    </source>
</evidence>
<evidence type="ECO:0000256" key="7">
    <source>
        <dbReference type="ARBA" id="ARBA00022777"/>
    </source>
</evidence>
<keyword evidence="6" id="KW-0598">Phosphotransferase system</keyword>
<evidence type="ECO:0000256" key="6">
    <source>
        <dbReference type="ARBA" id="ARBA00022683"/>
    </source>
</evidence>
<keyword evidence="2" id="KW-0813">Transport</keyword>
<evidence type="ECO:0000256" key="2">
    <source>
        <dbReference type="ARBA" id="ARBA00022448"/>
    </source>
</evidence>
<accession>A0ABV9NUR0</accession>
<dbReference type="PROSITE" id="PS51094">
    <property type="entry name" value="PTS_EIIA_TYPE_2"/>
    <property type="match status" value="1"/>
</dbReference>
<dbReference type="PANTHER" id="PTHR36203:SF1">
    <property type="entry name" value="ASCORBATE-SPECIFIC PTS SYSTEM EIIA COMPONENT"/>
    <property type="match status" value="1"/>
</dbReference>
<evidence type="ECO:0000256" key="4">
    <source>
        <dbReference type="ARBA" id="ARBA00022553"/>
    </source>
</evidence>
<sequence length="145" mass="16190">MLRAYLQETTALRERVHSWEDSIKIAAHALLEQGYIKESYVEKMISNVHEFGPYIVIVPGIALPHAQNEGEVNKNGISMLKLEEPVLYPEDKEVQIVMVLAATDSSGHLDLISELASMFADDDIKQALEAAQSKEEILSIVENVE</sequence>
<organism evidence="12 13">
    <name type="scientific">Bacillus daqingensis</name>
    <dbReference type="NCBI Taxonomy" id="872396"/>
    <lineage>
        <taxon>Bacteria</taxon>
        <taxon>Bacillati</taxon>
        <taxon>Bacillota</taxon>
        <taxon>Bacilli</taxon>
        <taxon>Bacillales</taxon>
        <taxon>Bacillaceae</taxon>
        <taxon>Bacillus</taxon>
    </lineage>
</organism>
<dbReference type="SUPFAM" id="SSF55804">
    <property type="entry name" value="Phoshotransferase/anion transport protein"/>
    <property type="match status" value="1"/>
</dbReference>
<dbReference type="RefSeq" id="WP_377909729.1">
    <property type="nucleotide sequence ID" value="NZ_JBHSGK010000013.1"/>
</dbReference>
<feature type="domain" description="PTS EIIA type-2" evidence="11">
    <location>
        <begin position="3"/>
        <end position="144"/>
    </location>
</feature>
<comment type="caution">
    <text evidence="12">The sequence shown here is derived from an EMBL/GenBank/DDBJ whole genome shotgun (WGS) entry which is preliminary data.</text>
</comment>
<keyword evidence="5" id="KW-0808">Transferase</keyword>
<keyword evidence="12" id="KW-0762">Sugar transport</keyword>
<dbReference type="EMBL" id="JBHSGK010000013">
    <property type="protein sequence ID" value="MFC4737123.1"/>
    <property type="molecule type" value="Genomic_DNA"/>
</dbReference>